<dbReference type="Pfam" id="PF14388">
    <property type="entry name" value="DUF4419"/>
    <property type="match status" value="1"/>
</dbReference>
<feature type="signal peptide" evidence="1">
    <location>
        <begin position="1"/>
        <end position="18"/>
    </location>
</feature>
<evidence type="ECO:0000313" key="2">
    <source>
        <dbReference type="EMBL" id="KAF7550642.1"/>
    </source>
</evidence>
<proteinExistence type="predicted"/>
<reference evidence="2" key="1">
    <citation type="submission" date="2020-03" db="EMBL/GenBank/DDBJ databases">
        <title>Draft Genome Sequence of Cylindrodendrum hubeiense.</title>
        <authorList>
            <person name="Buettner E."/>
            <person name="Kellner H."/>
        </authorList>
    </citation>
    <scope>NUCLEOTIDE SEQUENCE</scope>
    <source>
        <strain evidence="2">IHI 201604</strain>
    </source>
</reference>
<accession>A0A9P5HAM1</accession>
<protein>
    <submittedName>
        <fullName evidence="2">Uncharacterized protein</fullName>
    </submittedName>
</protein>
<dbReference type="OrthoDB" id="9978173at2759"/>
<keyword evidence="1" id="KW-0732">Signal</keyword>
<keyword evidence="3" id="KW-1185">Reference proteome</keyword>
<name>A0A9P5HAM1_9HYPO</name>
<dbReference type="Proteomes" id="UP000722485">
    <property type="component" value="Unassembled WGS sequence"/>
</dbReference>
<dbReference type="AlphaFoldDB" id="A0A9P5HAM1"/>
<dbReference type="PANTHER" id="PTHR31252">
    <property type="entry name" value="DUF4419 DOMAIN-CONTAINING PROTEIN"/>
    <property type="match status" value="1"/>
</dbReference>
<dbReference type="PANTHER" id="PTHR31252:SF11">
    <property type="entry name" value="DUF4419 DOMAIN-CONTAINING PROTEIN"/>
    <property type="match status" value="1"/>
</dbReference>
<evidence type="ECO:0000313" key="3">
    <source>
        <dbReference type="Proteomes" id="UP000722485"/>
    </source>
</evidence>
<gene>
    <name evidence="2" type="ORF">G7Z17_g5582</name>
</gene>
<dbReference type="InterPro" id="IPR025533">
    <property type="entry name" value="DUF4419"/>
</dbReference>
<feature type="chain" id="PRO_5040301814" evidence="1">
    <location>
        <begin position="19"/>
        <end position="416"/>
    </location>
</feature>
<sequence>MVRLTHLCLVALASLAAADVTVQVATVNPLPFKTDGAAKSAEDLFRRSCPEEVADGNPYTPELLLSSYDDEEFPSGIFPSSDGLIRGALDAWAEHRHLVLRPDEVWFEILAQLNFYMAAHAEELRDLFVSHEGKEEIRIGAFTWRDVVAAFGSAIQERVKTEWLLDWVMPGFTTSTQNDEVTATVLMMGLMQYFFEFSGIVVCGIPSVTLLGERDDWVKLLEKLDRLKDWGDEPAAYATNLRPILKRFVQTWDEPESAEVAAFWTQIVRAKKKFSCGAGASEYDVSGWITGFMHWTKAGELRLDPDDTVWEDATTVNLDGIVYASESLEDVRVGYAKAPLKMVDYPHPGVDTQAYLLAGNVGVRNWKDERGEAMVQPGSAWFMYAPVDWNHTAGPGLGDWRELEAIAESVGSCLGE</sequence>
<evidence type="ECO:0000256" key="1">
    <source>
        <dbReference type="SAM" id="SignalP"/>
    </source>
</evidence>
<dbReference type="EMBL" id="JAANBB010000094">
    <property type="protein sequence ID" value="KAF7550642.1"/>
    <property type="molecule type" value="Genomic_DNA"/>
</dbReference>
<organism evidence="2 3">
    <name type="scientific">Cylindrodendrum hubeiense</name>
    <dbReference type="NCBI Taxonomy" id="595255"/>
    <lineage>
        <taxon>Eukaryota</taxon>
        <taxon>Fungi</taxon>
        <taxon>Dikarya</taxon>
        <taxon>Ascomycota</taxon>
        <taxon>Pezizomycotina</taxon>
        <taxon>Sordariomycetes</taxon>
        <taxon>Hypocreomycetidae</taxon>
        <taxon>Hypocreales</taxon>
        <taxon>Nectriaceae</taxon>
        <taxon>Cylindrodendrum</taxon>
    </lineage>
</organism>
<comment type="caution">
    <text evidence="2">The sequence shown here is derived from an EMBL/GenBank/DDBJ whole genome shotgun (WGS) entry which is preliminary data.</text>
</comment>